<sequence>MAIRKNTNPREMDLQPEMRDILMRNGMQAHIIPVGDGYQLAVQGHDSPLITYPISQKQMLTLTDWGTGFANKKAYNAFAGIVENDFYMPRNFVSARNANGRVAMGLHGYRIGAGEYGRMGYHHNFLGWTPRQQEGFHLRRVGGQMFYAGAPMVVERPDGRLKPGELRSGDYGFYWKGQQAVQPQADVLQSLQAVVIPQENRPRNMESAKPYKELVTSPVYFSNEKWQECLTSHGIILDEKNKTLTIQSIASNSDMIYDVTDEELKVLTSNDVKTAPVDKRLETLNNIIKGDFSEKITMDTLNCKEQLSIQLRPEVQQELDARLQPVLESNHVEESSLNQAPIDRNIGVVDGRDLQENKGWFREGAHGREVEVGEISVQPSEEQGKFKMTAVINGEHITHEITQKQYDKFMAVDDYHRMKLFSKVFSEVDMKGRGDGVGLGVKISAALLAGVAIVGELGRGISGPPEFYEEHHHHRGSDVHPYFKPGVDTPMDVAARNYEAAANADAMQHELHHGM</sequence>
<dbReference type="Proteomes" id="UP000183670">
    <property type="component" value="Unassembled WGS sequence"/>
</dbReference>
<dbReference type="AlphaFoldDB" id="A0A1G6G4U4"/>
<dbReference type="RefSeq" id="WP_046151592.1">
    <property type="nucleotide sequence ID" value="NZ_FMYE01000014.1"/>
</dbReference>
<evidence type="ECO:0000313" key="1">
    <source>
        <dbReference type="EMBL" id="SDB76889.1"/>
    </source>
</evidence>
<name>A0A1G6G4U4_BACOV</name>
<protein>
    <submittedName>
        <fullName evidence="1">Uncharacterized protein</fullName>
    </submittedName>
</protein>
<organism evidence="1 2">
    <name type="scientific">Bacteroides ovatus</name>
    <dbReference type="NCBI Taxonomy" id="28116"/>
    <lineage>
        <taxon>Bacteria</taxon>
        <taxon>Pseudomonadati</taxon>
        <taxon>Bacteroidota</taxon>
        <taxon>Bacteroidia</taxon>
        <taxon>Bacteroidales</taxon>
        <taxon>Bacteroidaceae</taxon>
        <taxon>Bacteroides</taxon>
    </lineage>
</organism>
<evidence type="ECO:0000313" key="2">
    <source>
        <dbReference type="Proteomes" id="UP000183670"/>
    </source>
</evidence>
<accession>A0A1G6G4U4</accession>
<proteinExistence type="predicted"/>
<gene>
    <name evidence="1" type="ORF">SAMN05192581_101453</name>
</gene>
<dbReference type="EMBL" id="FMYE01000014">
    <property type="protein sequence ID" value="SDB76889.1"/>
    <property type="molecule type" value="Genomic_DNA"/>
</dbReference>
<reference evidence="1 2" key="1">
    <citation type="submission" date="2016-10" db="EMBL/GenBank/DDBJ databases">
        <authorList>
            <person name="de Groot N.N."/>
        </authorList>
    </citation>
    <scope>NUCLEOTIDE SEQUENCE [LARGE SCALE GENOMIC DNA]</scope>
    <source>
        <strain evidence="1 2">NLAE-zl-C500</strain>
    </source>
</reference>